<feature type="binding site" evidence="16">
    <location>
        <position position="599"/>
    </location>
    <ligand>
        <name>Fe cation</name>
        <dbReference type="ChEBI" id="CHEBI:24875"/>
    </ligand>
</feature>
<proteinExistence type="inferred from homology"/>
<keyword evidence="6" id="KW-0808">Transferase</keyword>
<dbReference type="Gene3D" id="1.10.510.10">
    <property type="entry name" value="Transferase(Phosphotransferase) domain 1"/>
    <property type="match status" value="1"/>
</dbReference>
<dbReference type="GO" id="GO:0005506">
    <property type="term" value="F:iron ion binding"/>
    <property type="evidence" value="ECO:0007669"/>
    <property type="project" value="InterPro"/>
</dbReference>
<evidence type="ECO:0000313" key="19">
    <source>
        <dbReference type="Proteomes" id="UP000095282"/>
    </source>
</evidence>
<dbReference type="SUPFAM" id="SSF56112">
    <property type="entry name" value="Protein kinase-like (PK-like)"/>
    <property type="match status" value="1"/>
</dbReference>
<dbReference type="PRINTS" id="PR00372">
    <property type="entry name" value="FYWHYDRXLASE"/>
</dbReference>
<evidence type="ECO:0000256" key="10">
    <source>
        <dbReference type="ARBA" id="ARBA00022840"/>
    </source>
</evidence>
<evidence type="ECO:0000256" key="2">
    <source>
        <dbReference type="ARBA" id="ARBA00004496"/>
    </source>
</evidence>
<dbReference type="InterPro" id="IPR000719">
    <property type="entry name" value="Prot_kinase_dom"/>
</dbReference>
<evidence type="ECO:0000256" key="7">
    <source>
        <dbReference type="ARBA" id="ARBA00022723"/>
    </source>
</evidence>
<evidence type="ECO:0000256" key="11">
    <source>
        <dbReference type="ARBA" id="ARBA00023002"/>
    </source>
</evidence>
<keyword evidence="9" id="KW-0418">Kinase</keyword>
<evidence type="ECO:0000256" key="1">
    <source>
        <dbReference type="ARBA" id="ARBA00001954"/>
    </source>
</evidence>
<feature type="binding site" evidence="16">
    <location>
        <position position="604"/>
    </location>
    <ligand>
        <name>Fe cation</name>
        <dbReference type="ChEBI" id="CHEBI:24875"/>
    </ligand>
</feature>
<dbReference type="Gene3D" id="1.10.800.10">
    <property type="entry name" value="Aromatic amino acid hydroxylase"/>
    <property type="match status" value="1"/>
</dbReference>
<dbReference type="InterPro" id="IPR019774">
    <property type="entry name" value="Aromatic-AA_hydroxylase_C"/>
</dbReference>
<feature type="binding site" evidence="15">
    <location>
        <position position="676"/>
    </location>
    <ligand>
        <name>L-tryptophan</name>
        <dbReference type="ChEBI" id="CHEBI:57912"/>
    </ligand>
</feature>
<dbReference type="GO" id="GO:0006570">
    <property type="term" value="P:tyrosine metabolic process"/>
    <property type="evidence" value="ECO:0007669"/>
    <property type="project" value="UniProtKB-ARBA"/>
</dbReference>
<dbReference type="InterPro" id="IPR011009">
    <property type="entry name" value="Kinase-like_dom_sf"/>
</dbReference>
<reference evidence="20" key="1">
    <citation type="submission" date="2016-11" db="UniProtKB">
        <authorList>
            <consortium name="WormBaseParasite"/>
        </authorList>
    </citation>
    <scope>IDENTIFICATION</scope>
</reference>
<sequence length="779" mass="88783">MTEVKHTDNGTVELPKGKIVGCAWQVIRKLGEGGCGSVYLVKNIEDDTEAAMKAESNAATGGCVLKLEVAILKKLAGKPHVCQFLFAARLTDFSYVIMTLLGESLNKLVKDLKPANMALGYRTNTDECRFFHVLDFGLARQYIISHSDQPSKLMMRRPRERSLFRGTTRYCSIRMHDRAEQGRVDDLWSMMYLLAELRGPLPWSSQNDKRVVGEMKRLHSDELVLNDSPIEFLEIAKHLRLHCSLSHMDTLFQMASAMKFQYYSKKAAGKTMSNSVSMSSDNRMEDFKRRFRRSGSLGIPFVPEEDVKQLFTPTRTIRKEASIREGDEDDGVQILTIIVKSSRVSEDIAKMIANLPDNTRVKHLETRDSQDGSTSTMDVLLEIELIHYSKQEAMDLMRLNGLDVHEVSFTIRPTAIKEQFTEPGSDDATTGSEWFPKSIYDLDICAKRVIMYGAGLDADHPGFKDTEYRERRMMFAELALHYKHGEPIPRIEYTDSERKTWGVIYRKLRELHKKHACKQFLDNFDLLERHCGYSENNIPQLEDICKFLKAKTGFRVRPVAGYLSARDFLAGLAYRVFFCTQYVRHHADPFYTPEPDTVHELMGHMALFADPDFAQFSQEIGLASLGASEEDLKKLATLYFFSIEFGLSSDDAADSPMKEHGSNNEKFKVYGAGLLSSAGELQHAVEGSATIIRFDPDRVVEQECLITTFQSAYFYTRNFEEAQQKLRMFTNNMKRPFIVRYNPYTESVEVLNNSRSIMLAVNSLRSDINLLAGALHYIL</sequence>
<dbReference type="PROSITE" id="PS00367">
    <property type="entry name" value="BH4_AAA_HYDROXYL_1"/>
    <property type="match status" value="1"/>
</dbReference>
<keyword evidence="10" id="KW-0067">ATP-binding</keyword>
<evidence type="ECO:0000313" key="20">
    <source>
        <dbReference type="WBParaSite" id="Csp11.Scaffold629.g15036.t3"/>
    </source>
</evidence>
<dbReference type="InterPro" id="IPR001273">
    <property type="entry name" value="ArAA_hydroxylase"/>
</dbReference>
<dbReference type="GO" id="GO:0006576">
    <property type="term" value="P:biogenic amine metabolic process"/>
    <property type="evidence" value="ECO:0007669"/>
    <property type="project" value="UniProtKB-ARBA"/>
</dbReference>
<keyword evidence="19" id="KW-1185">Reference proteome</keyword>
<keyword evidence="4" id="KW-0963">Cytoplasm</keyword>
<dbReference type="PROSITE" id="PS51410">
    <property type="entry name" value="BH4_AAA_HYDROXYL_2"/>
    <property type="match status" value="1"/>
</dbReference>
<keyword evidence="7 16" id="KW-0479">Metal-binding</keyword>
<evidence type="ECO:0000256" key="14">
    <source>
        <dbReference type="ARBA" id="ARBA00061588"/>
    </source>
</evidence>
<dbReference type="GO" id="GO:0005524">
    <property type="term" value="F:ATP binding"/>
    <property type="evidence" value="ECO:0007669"/>
    <property type="project" value="UniProtKB-KW"/>
</dbReference>
<dbReference type="eggNOG" id="KOG1164">
    <property type="taxonomic scope" value="Eukaryota"/>
</dbReference>
<comment type="similarity">
    <text evidence="3">Belongs to the biopterin-dependent aromatic amino acid hydroxylase family.</text>
</comment>
<evidence type="ECO:0000256" key="15">
    <source>
        <dbReference type="PIRSR" id="PIRSR601273-1"/>
    </source>
</evidence>
<dbReference type="Proteomes" id="UP000095282">
    <property type="component" value="Unplaced"/>
</dbReference>
<dbReference type="PANTHER" id="PTHR11473:SF16">
    <property type="entry name" value="TRYPTOPHAN 5-HYDROXYLASE 2"/>
    <property type="match status" value="1"/>
</dbReference>
<dbReference type="SMART" id="SM00220">
    <property type="entry name" value="S_TKc"/>
    <property type="match status" value="1"/>
</dbReference>
<feature type="binding site" evidence="16">
    <location>
        <position position="644"/>
    </location>
    <ligand>
        <name>Fe cation</name>
        <dbReference type="ChEBI" id="CHEBI:24875"/>
    </ligand>
</feature>
<keyword evidence="12 16" id="KW-0408">Iron</keyword>
<evidence type="ECO:0000256" key="8">
    <source>
        <dbReference type="ARBA" id="ARBA00022741"/>
    </source>
</evidence>
<feature type="domain" description="Biopterin-dependent aromatic amino acid hydroxylase family profile" evidence="18">
    <location>
        <begin position="420"/>
        <end position="779"/>
    </location>
</feature>
<dbReference type="PROSITE" id="PS50011">
    <property type="entry name" value="PROTEIN_KINASE_DOM"/>
    <property type="match status" value="1"/>
</dbReference>
<keyword evidence="13" id="KW-0503">Monooxygenase</keyword>
<evidence type="ECO:0000256" key="3">
    <source>
        <dbReference type="ARBA" id="ARBA00009712"/>
    </source>
</evidence>
<dbReference type="WBParaSite" id="Csp11.Scaffold629.g15036.t3">
    <property type="protein sequence ID" value="Csp11.Scaffold629.g15036.t3"/>
    <property type="gene ID" value="Csp11.Scaffold629.g15036"/>
</dbReference>
<dbReference type="Gene3D" id="3.30.200.20">
    <property type="entry name" value="Phosphorylase Kinase, domain 1"/>
    <property type="match status" value="1"/>
</dbReference>
<feature type="binding site" evidence="15">
    <location>
        <position position="562"/>
    </location>
    <ligand>
        <name>L-tryptophan</name>
        <dbReference type="ChEBI" id="CHEBI:57912"/>
    </ligand>
</feature>
<feature type="binding site" evidence="15">
    <location>
        <position position="584"/>
    </location>
    <ligand>
        <name>L-tryptophan</name>
        <dbReference type="ChEBI" id="CHEBI:57912"/>
    </ligand>
</feature>
<comment type="cofactor">
    <cofactor evidence="1 16">
        <name>Fe(2+)</name>
        <dbReference type="ChEBI" id="CHEBI:29033"/>
    </cofactor>
</comment>
<dbReference type="InterPro" id="IPR018301">
    <property type="entry name" value="ArAA_hydroxylase_Fe/CU_BS"/>
</dbReference>
<organism evidence="19 20">
    <name type="scientific">Caenorhabditis tropicalis</name>
    <dbReference type="NCBI Taxonomy" id="1561998"/>
    <lineage>
        <taxon>Eukaryota</taxon>
        <taxon>Metazoa</taxon>
        <taxon>Ecdysozoa</taxon>
        <taxon>Nematoda</taxon>
        <taxon>Chromadorea</taxon>
        <taxon>Rhabditida</taxon>
        <taxon>Rhabditina</taxon>
        <taxon>Rhabditomorpha</taxon>
        <taxon>Rhabditoidea</taxon>
        <taxon>Rhabditidae</taxon>
        <taxon>Peloderinae</taxon>
        <taxon>Caenorhabditis</taxon>
    </lineage>
</organism>
<keyword evidence="5" id="KW-0723">Serine/threonine-protein kinase</keyword>
<dbReference type="PANTHER" id="PTHR11473">
    <property type="entry name" value="AROMATIC AMINO ACID HYDROXYLASE"/>
    <property type="match status" value="1"/>
</dbReference>
<dbReference type="eggNOG" id="KOG3820">
    <property type="taxonomic scope" value="Eukaryota"/>
</dbReference>
<dbReference type="FunFam" id="3.30.200.20:FF:000358">
    <property type="entry name" value="Tau tubulin kinase 2b"/>
    <property type="match status" value="1"/>
</dbReference>
<evidence type="ECO:0000256" key="4">
    <source>
        <dbReference type="ARBA" id="ARBA00022490"/>
    </source>
</evidence>
<comment type="similarity">
    <text evidence="14">Belongs to the protein kinase superfamily. CK1 Ser/Thr protein kinase family.</text>
</comment>
<feature type="binding site" evidence="15">
    <location>
        <position position="592"/>
    </location>
    <ligand>
        <name>L-tryptophan</name>
        <dbReference type="ChEBI" id="CHEBI:57912"/>
    </ligand>
</feature>
<dbReference type="FunFam" id="1.10.800.10:FF:000004">
    <property type="entry name" value="Tyrosine 3-monooxygenase"/>
    <property type="match status" value="1"/>
</dbReference>
<dbReference type="NCBIfam" id="TIGR01270">
    <property type="entry name" value="Trp_5_monoox"/>
    <property type="match status" value="1"/>
</dbReference>
<feature type="binding site" evidence="15">
    <location>
        <position position="706"/>
    </location>
    <ligand>
        <name>L-tryptophan</name>
        <dbReference type="ChEBI" id="CHEBI:57912"/>
    </ligand>
</feature>
<evidence type="ECO:0000256" key="16">
    <source>
        <dbReference type="PIRSR" id="PIRSR601273-2"/>
    </source>
</evidence>
<evidence type="ECO:0000256" key="9">
    <source>
        <dbReference type="ARBA" id="ARBA00022777"/>
    </source>
</evidence>
<dbReference type="GO" id="GO:0004510">
    <property type="term" value="F:tryptophan 5-monooxygenase activity"/>
    <property type="evidence" value="ECO:0007669"/>
    <property type="project" value="InterPro"/>
</dbReference>
<dbReference type="InterPro" id="IPR036951">
    <property type="entry name" value="ArAA_hydroxylase_sf"/>
</dbReference>
<dbReference type="CDD" id="cd03346">
    <property type="entry name" value="eu_TrpOH"/>
    <property type="match status" value="1"/>
</dbReference>
<evidence type="ECO:0000256" key="13">
    <source>
        <dbReference type="ARBA" id="ARBA00023033"/>
    </source>
</evidence>
<evidence type="ECO:0000259" key="17">
    <source>
        <dbReference type="PROSITE" id="PS50011"/>
    </source>
</evidence>
<evidence type="ECO:0000256" key="5">
    <source>
        <dbReference type="ARBA" id="ARBA00022527"/>
    </source>
</evidence>
<keyword evidence="11" id="KW-0560">Oxidoreductase</keyword>
<feature type="domain" description="Protein kinase" evidence="17">
    <location>
        <begin position="24"/>
        <end position="302"/>
    </location>
</feature>
<dbReference type="InterPro" id="IPR036329">
    <property type="entry name" value="Aro-AA_hydroxylase_C_sf"/>
</dbReference>
<evidence type="ECO:0000256" key="12">
    <source>
        <dbReference type="ARBA" id="ARBA00023004"/>
    </source>
</evidence>
<dbReference type="STRING" id="1561998.A0A1I7U5F1"/>
<name>A0A1I7U5F1_9PELO</name>
<dbReference type="InterPro" id="IPR005963">
    <property type="entry name" value="Trp_5_mOase"/>
</dbReference>
<protein>
    <submittedName>
        <fullName evidence="20">Protein kinase domain-containing protein</fullName>
    </submittedName>
</protein>
<dbReference type="Pfam" id="PF00351">
    <property type="entry name" value="Biopterin_H"/>
    <property type="match status" value="1"/>
</dbReference>
<dbReference type="GO" id="GO:0005737">
    <property type="term" value="C:cytoplasm"/>
    <property type="evidence" value="ECO:0007669"/>
    <property type="project" value="UniProtKB-SubCell"/>
</dbReference>
<keyword evidence="8" id="KW-0547">Nucleotide-binding</keyword>
<dbReference type="AlphaFoldDB" id="A0A1I7U5F1"/>
<dbReference type="InterPro" id="IPR041904">
    <property type="entry name" value="TrpOH_cat"/>
</dbReference>
<evidence type="ECO:0000259" key="18">
    <source>
        <dbReference type="PROSITE" id="PS51410"/>
    </source>
</evidence>
<dbReference type="GO" id="GO:0043005">
    <property type="term" value="C:neuron projection"/>
    <property type="evidence" value="ECO:0007669"/>
    <property type="project" value="TreeGrafter"/>
</dbReference>
<accession>A0A1I7U5F1</accession>
<dbReference type="GO" id="GO:0015630">
    <property type="term" value="C:microtubule cytoskeleton"/>
    <property type="evidence" value="ECO:0007669"/>
    <property type="project" value="UniProtKB-ARBA"/>
</dbReference>
<dbReference type="GO" id="GO:0042427">
    <property type="term" value="P:serotonin biosynthetic process"/>
    <property type="evidence" value="ECO:0007669"/>
    <property type="project" value="InterPro"/>
</dbReference>
<dbReference type="SUPFAM" id="SSF56534">
    <property type="entry name" value="Aromatic aminoacid monoxygenases, catalytic and oligomerization domains"/>
    <property type="match status" value="1"/>
</dbReference>
<evidence type="ECO:0000256" key="6">
    <source>
        <dbReference type="ARBA" id="ARBA00022679"/>
    </source>
</evidence>
<dbReference type="GO" id="GO:0004674">
    <property type="term" value="F:protein serine/threonine kinase activity"/>
    <property type="evidence" value="ECO:0007669"/>
    <property type="project" value="UniProtKB-KW"/>
</dbReference>
<comment type="subcellular location">
    <subcellularLocation>
        <location evidence="2">Cytoplasm</location>
    </subcellularLocation>
</comment>